<organism evidence="1 2">
    <name type="scientific">Hydnum rufescens UP504</name>
    <dbReference type="NCBI Taxonomy" id="1448309"/>
    <lineage>
        <taxon>Eukaryota</taxon>
        <taxon>Fungi</taxon>
        <taxon>Dikarya</taxon>
        <taxon>Basidiomycota</taxon>
        <taxon>Agaricomycotina</taxon>
        <taxon>Agaricomycetes</taxon>
        <taxon>Cantharellales</taxon>
        <taxon>Hydnaceae</taxon>
        <taxon>Hydnum</taxon>
    </lineage>
</organism>
<accession>A0A9P6B7V8</accession>
<protein>
    <submittedName>
        <fullName evidence="1">Uncharacterized protein</fullName>
    </submittedName>
</protein>
<evidence type="ECO:0000313" key="2">
    <source>
        <dbReference type="Proteomes" id="UP000886523"/>
    </source>
</evidence>
<gene>
    <name evidence="1" type="ORF">BS47DRAFT_1337162</name>
</gene>
<comment type="caution">
    <text evidence="1">The sequence shown here is derived from an EMBL/GenBank/DDBJ whole genome shotgun (WGS) entry which is preliminary data.</text>
</comment>
<sequence>MTWWDTSNDDHKFTKISNGTRSDWQNLIVERTRWFVQSRHRSSPGIDSILKDENNKVLCCSREYRGEYEQL</sequence>
<evidence type="ECO:0000313" key="1">
    <source>
        <dbReference type="EMBL" id="KAF9519403.1"/>
    </source>
</evidence>
<proteinExistence type="predicted"/>
<dbReference type="AlphaFoldDB" id="A0A9P6B7V8"/>
<dbReference type="EMBL" id="MU128918">
    <property type="protein sequence ID" value="KAF9519403.1"/>
    <property type="molecule type" value="Genomic_DNA"/>
</dbReference>
<reference evidence="1" key="1">
    <citation type="journal article" date="2020" name="Nat. Commun.">
        <title>Large-scale genome sequencing of mycorrhizal fungi provides insights into the early evolution of symbiotic traits.</title>
        <authorList>
            <person name="Miyauchi S."/>
            <person name="Kiss E."/>
            <person name="Kuo A."/>
            <person name="Drula E."/>
            <person name="Kohler A."/>
            <person name="Sanchez-Garcia M."/>
            <person name="Morin E."/>
            <person name="Andreopoulos B."/>
            <person name="Barry K.W."/>
            <person name="Bonito G."/>
            <person name="Buee M."/>
            <person name="Carver A."/>
            <person name="Chen C."/>
            <person name="Cichocki N."/>
            <person name="Clum A."/>
            <person name="Culley D."/>
            <person name="Crous P.W."/>
            <person name="Fauchery L."/>
            <person name="Girlanda M."/>
            <person name="Hayes R.D."/>
            <person name="Keri Z."/>
            <person name="LaButti K."/>
            <person name="Lipzen A."/>
            <person name="Lombard V."/>
            <person name="Magnuson J."/>
            <person name="Maillard F."/>
            <person name="Murat C."/>
            <person name="Nolan M."/>
            <person name="Ohm R.A."/>
            <person name="Pangilinan J."/>
            <person name="Pereira M.F."/>
            <person name="Perotto S."/>
            <person name="Peter M."/>
            <person name="Pfister S."/>
            <person name="Riley R."/>
            <person name="Sitrit Y."/>
            <person name="Stielow J.B."/>
            <person name="Szollosi G."/>
            <person name="Zifcakova L."/>
            <person name="Stursova M."/>
            <person name="Spatafora J.W."/>
            <person name="Tedersoo L."/>
            <person name="Vaario L.M."/>
            <person name="Yamada A."/>
            <person name="Yan M."/>
            <person name="Wang P."/>
            <person name="Xu J."/>
            <person name="Bruns T."/>
            <person name="Baldrian P."/>
            <person name="Vilgalys R."/>
            <person name="Dunand C."/>
            <person name="Henrissat B."/>
            <person name="Grigoriev I.V."/>
            <person name="Hibbett D."/>
            <person name="Nagy L.G."/>
            <person name="Martin F.M."/>
        </authorList>
    </citation>
    <scope>NUCLEOTIDE SEQUENCE</scope>
    <source>
        <strain evidence="1">UP504</strain>
    </source>
</reference>
<keyword evidence="2" id="KW-1185">Reference proteome</keyword>
<name>A0A9P6B7V8_9AGAM</name>
<dbReference type="Proteomes" id="UP000886523">
    <property type="component" value="Unassembled WGS sequence"/>
</dbReference>